<protein>
    <submittedName>
        <fullName evidence="1">Uncharacterized protein</fullName>
    </submittedName>
</protein>
<gene>
    <name evidence="1" type="ORF">JOF36_007484</name>
</gene>
<accession>A0ABS4W6U5</accession>
<comment type="caution">
    <text evidence="1">The sequence shown here is derived from an EMBL/GenBank/DDBJ whole genome shotgun (WGS) entry which is preliminary data.</text>
</comment>
<proteinExistence type="predicted"/>
<name>A0ABS4W6U5_9PSEU</name>
<reference evidence="1 2" key="1">
    <citation type="submission" date="2021-03" db="EMBL/GenBank/DDBJ databases">
        <title>Sequencing the genomes of 1000 actinobacteria strains.</title>
        <authorList>
            <person name="Klenk H.-P."/>
        </authorList>
    </citation>
    <scope>NUCLEOTIDE SEQUENCE [LARGE SCALE GENOMIC DNA]</scope>
    <source>
        <strain evidence="1 2">DSM 45256</strain>
    </source>
</reference>
<dbReference type="EMBL" id="JAGINU010000004">
    <property type="protein sequence ID" value="MBP2371711.1"/>
    <property type="molecule type" value="Genomic_DNA"/>
</dbReference>
<organism evidence="1 2">
    <name type="scientific">Pseudonocardia parietis</name>
    <dbReference type="NCBI Taxonomy" id="570936"/>
    <lineage>
        <taxon>Bacteria</taxon>
        <taxon>Bacillati</taxon>
        <taxon>Actinomycetota</taxon>
        <taxon>Actinomycetes</taxon>
        <taxon>Pseudonocardiales</taxon>
        <taxon>Pseudonocardiaceae</taxon>
        <taxon>Pseudonocardia</taxon>
    </lineage>
</organism>
<evidence type="ECO:0000313" key="1">
    <source>
        <dbReference type="EMBL" id="MBP2371711.1"/>
    </source>
</evidence>
<sequence length="102" mass="11228">MSVSVELSAELDPAARAAIGPRRSGGIYRNGYLNLEYRVEAVLIGESARTEISFSDFALVERDLTGSQVGRRRVHCTAWNDRRDEVVAPPPVENQDSGLLEP</sequence>
<dbReference type="Proteomes" id="UP001519295">
    <property type="component" value="Unassembled WGS sequence"/>
</dbReference>
<keyword evidence="2" id="KW-1185">Reference proteome</keyword>
<dbReference type="RefSeq" id="WP_210036827.1">
    <property type="nucleotide sequence ID" value="NZ_JAGINU010000004.1"/>
</dbReference>
<evidence type="ECO:0000313" key="2">
    <source>
        <dbReference type="Proteomes" id="UP001519295"/>
    </source>
</evidence>